<evidence type="ECO:0000313" key="2">
    <source>
        <dbReference type="Proteomes" id="UP000886885"/>
    </source>
</evidence>
<dbReference type="AlphaFoldDB" id="A0A8X8D9D8"/>
<sequence>MISYDEGFKEGEVACCGSVPHRGVQNRGGKAEIQEHHVKYYAFQYLMVKLELVDDVTELSFKVSCKRPIRLVHRTPYDKEQNIISYEQVFLANSKQLRDFTVLLPEEDD</sequence>
<name>A0A8X8D9D8_POPTO</name>
<comment type="caution">
    <text evidence="1">The sequence shown here is derived from an EMBL/GenBank/DDBJ whole genome shotgun (WGS) entry which is preliminary data.</text>
</comment>
<reference evidence="1" key="1">
    <citation type="journal article" date="2020" name="bioRxiv">
        <title>Hybrid origin of Populus tomentosa Carr. identified through genome sequencing and phylogenomic analysis.</title>
        <authorList>
            <person name="An X."/>
            <person name="Gao K."/>
            <person name="Chen Z."/>
            <person name="Li J."/>
            <person name="Yang X."/>
            <person name="Yang X."/>
            <person name="Zhou J."/>
            <person name="Guo T."/>
            <person name="Zhao T."/>
            <person name="Huang S."/>
            <person name="Miao D."/>
            <person name="Khan W.U."/>
            <person name="Rao P."/>
            <person name="Ye M."/>
            <person name="Lei B."/>
            <person name="Liao W."/>
            <person name="Wang J."/>
            <person name="Ji L."/>
            <person name="Li Y."/>
            <person name="Guo B."/>
            <person name="Mustafa N.S."/>
            <person name="Li S."/>
            <person name="Yun Q."/>
            <person name="Keller S.R."/>
            <person name="Mao J."/>
            <person name="Zhang R."/>
            <person name="Strauss S.H."/>
        </authorList>
    </citation>
    <scope>NUCLEOTIDE SEQUENCE</scope>
    <source>
        <strain evidence="1">GM15</strain>
        <tissue evidence="1">Leaf</tissue>
    </source>
</reference>
<evidence type="ECO:0000313" key="1">
    <source>
        <dbReference type="EMBL" id="KAG6780589.1"/>
    </source>
</evidence>
<dbReference type="EMBL" id="JAAWWB010000006">
    <property type="protein sequence ID" value="KAG6780589.1"/>
    <property type="molecule type" value="Genomic_DNA"/>
</dbReference>
<proteinExistence type="predicted"/>
<keyword evidence="2" id="KW-1185">Reference proteome</keyword>
<protein>
    <submittedName>
        <fullName evidence="1">Uncharacterized protein</fullName>
    </submittedName>
</protein>
<accession>A0A8X8D9D8</accession>
<gene>
    <name evidence="1" type="ORF">POTOM_013455</name>
</gene>
<dbReference type="Proteomes" id="UP000886885">
    <property type="component" value="Chromosome 3D"/>
</dbReference>
<organism evidence="1 2">
    <name type="scientific">Populus tomentosa</name>
    <name type="common">Chinese white poplar</name>
    <dbReference type="NCBI Taxonomy" id="118781"/>
    <lineage>
        <taxon>Eukaryota</taxon>
        <taxon>Viridiplantae</taxon>
        <taxon>Streptophyta</taxon>
        <taxon>Embryophyta</taxon>
        <taxon>Tracheophyta</taxon>
        <taxon>Spermatophyta</taxon>
        <taxon>Magnoliopsida</taxon>
        <taxon>eudicotyledons</taxon>
        <taxon>Gunneridae</taxon>
        <taxon>Pentapetalae</taxon>
        <taxon>rosids</taxon>
        <taxon>fabids</taxon>
        <taxon>Malpighiales</taxon>
        <taxon>Salicaceae</taxon>
        <taxon>Saliceae</taxon>
        <taxon>Populus</taxon>
    </lineage>
</organism>